<reference evidence="3 4" key="1">
    <citation type="submission" date="2020-04" db="EMBL/GenBank/DDBJ databases">
        <authorList>
            <person name="Alioto T."/>
            <person name="Alioto T."/>
            <person name="Gomez Garrido J."/>
        </authorList>
    </citation>
    <scope>NUCLEOTIDE SEQUENCE [LARGE SCALE GENOMIC DNA]</scope>
</reference>
<comment type="caution">
    <text evidence="3">The sequence shown here is derived from an EMBL/GenBank/DDBJ whole genome shotgun (WGS) entry which is preliminary data.</text>
</comment>
<protein>
    <recommendedName>
        <fullName evidence="2">XRN2-binding (XTBD) domain-containing protein</fullName>
    </recommendedName>
</protein>
<dbReference type="InterPro" id="IPR021859">
    <property type="entry name" value="XTBD"/>
</dbReference>
<dbReference type="PANTHER" id="PTHR48430">
    <property type="entry name" value="PARTNER OF XRN-2 PROTEIN 1"/>
    <property type="match status" value="1"/>
</dbReference>
<proteinExistence type="predicted"/>
<dbReference type="EMBL" id="CADEPI010000454">
    <property type="protein sequence ID" value="CAB3386098.1"/>
    <property type="molecule type" value="Genomic_DNA"/>
</dbReference>
<sequence>MSSRDREINSFRQEHESDEHWQLRREFLDAHFDKFPPSKLQCYSHTYVNIEVLGCRYPNETMQIIADLAAGLGSAHKRRKENNAQRITMDASNAAEQKIKRRTGGEMRNNPQPRVTYGPNVVGGPSVNYGPPVTGGQHYGYRT</sequence>
<evidence type="ECO:0000256" key="1">
    <source>
        <dbReference type="SAM" id="MobiDB-lite"/>
    </source>
</evidence>
<dbReference type="AlphaFoldDB" id="A0A8S1DZJ3"/>
<evidence type="ECO:0000313" key="4">
    <source>
        <dbReference type="Proteomes" id="UP000494165"/>
    </source>
</evidence>
<evidence type="ECO:0000313" key="3">
    <source>
        <dbReference type="EMBL" id="CAB3386098.1"/>
    </source>
</evidence>
<dbReference type="OrthoDB" id="2133758at2759"/>
<evidence type="ECO:0000259" key="2">
    <source>
        <dbReference type="PROSITE" id="PS51827"/>
    </source>
</evidence>
<dbReference type="PROSITE" id="PS51827">
    <property type="entry name" value="XTBD"/>
    <property type="match status" value="1"/>
</dbReference>
<feature type="region of interest" description="Disordered" evidence="1">
    <location>
        <begin position="92"/>
        <end position="143"/>
    </location>
</feature>
<dbReference type="Proteomes" id="UP000494165">
    <property type="component" value="Unassembled WGS sequence"/>
</dbReference>
<name>A0A8S1DZJ3_9INSE</name>
<keyword evidence="4" id="KW-1185">Reference proteome</keyword>
<dbReference type="Pfam" id="PF11952">
    <property type="entry name" value="XTBD"/>
    <property type="match status" value="1"/>
</dbReference>
<feature type="domain" description="XRN2-binding (XTBD)" evidence="2">
    <location>
        <begin position="8"/>
        <end position="92"/>
    </location>
</feature>
<accession>A0A8S1DZJ3</accession>
<gene>
    <name evidence="3" type="ORF">CLODIP_2_CD09689</name>
</gene>
<dbReference type="PANTHER" id="PTHR48430:SF1">
    <property type="entry name" value="PARTNER OF XRN-2 PROTEIN 1"/>
    <property type="match status" value="1"/>
</dbReference>
<organism evidence="3 4">
    <name type="scientific">Cloeon dipterum</name>
    <dbReference type="NCBI Taxonomy" id="197152"/>
    <lineage>
        <taxon>Eukaryota</taxon>
        <taxon>Metazoa</taxon>
        <taxon>Ecdysozoa</taxon>
        <taxon>Arthropoda</taxon>
        <taxon>Hexapoda</taxon>
        <taxon>Insecta</taxon>
        <taxon>Pterygota</taxon>
        <taxon>Palaeoptera</taxon>
        <taxon>Ephemeroptera</taxon>
        <taxon>Pisciforma</taxon>
        <taxon>Baetidae</taxon>
        <taxon>Cloeon</taxon>
    </lineage>
</organism>